<comment type="caution">
    <text evidence="1">The sequence shown here is derived from an EMBL/GenBank/DDBJ whole genome shotgun (WGS) entry which is preliminary data.</text>
</comment>
<evidence type="ECO:0000313" key="1">
    <source>
        <dbReference type="EMBL" id="KAG8012417.1"/>
    </source>
</evidence>
<gene>
    <name evidence="1" type="primary">MT</name>
    <name evidence="1" type="ORF">GBF38_020166</name>
</gene>
<name>A0ACB7FDW3_NIBAL</name>
<proteinExistence type="predicted"/>
<dbReference type="Proteomes" id="UP000805704">
    <property type="component" value="Chromosome 12"/>
</dbReference>
<protein>
    <submittedName>
        <fullName evidence="1">Metallothionein</fullName>
    </submittedName>
</protein>
<feature type="non-terminal residue" evidence="1">
    <location>
        <position position="1"/>
    </location>
</feature>
<accession>A0ACB7FDW3</accession>
<reference evidence="1" key="1">
    <citation type="submission" date="2020-04" db="EMBL/GenBank/DDBJ databases">
        <title>A chromosome-scale assembly and high-density genetic map of the yellow drum (Nibea albiflora) genome.</title>
        <authorList>
            <person name="Xu D."/>
            <person name="Zhang W."/>
            <person name="Chen R."/>
            <person name="Tan P."/>
            <person name="Wang L."/>
            <person name="Song H."/>
            <person name="Tian L."/>
            <person name="Zhu Q."/>
            <person name="Wang B."/>
        </authorList>
    </citation>
    <scope>NUCLEOTIDE SEQUENCE</scope>
    <source>
        <strain evidence="1">ZJHYS-2018</strain>
    </source>
</reference>
<organism evidence="1 2">
    <name type="scientific">Nibea albiflora</name>
    <name type="common">Yellow drum</name>
    <name type="synonym">Corvina albiflora</name>
    <dbReference type="NCBI Taxonomy" id="240163"/>
    <lineage>
        <taxon>Eukaryota</taxon>
        <taxon>Metazoa</taxon>
        <taxon>Chordata</taxon>
        <taxon>Craniata</taxon>
        <taxon>Vertebrata</taxon>
        <taxon>Euteleostomi</taxon>
        <taxon>Actinopterygii</taxon>
        <taxon>Neopterygii</taxon>
        <taxon>Teleostei</taxon>
        <taxon>Neoteleostei</taxon>
        <taxon>Acanthomorphata</taxon>
        <taxon>Eupercaria</taxon>
        <taxon>Sciaenidae</taxon>
        <taxon>Nibea</taxon>
    </lineage>
</organism>
<sequence length="93" mass="10350">CVLGGTCNCGGSCKCKDCSCTSCKKRLLSAVCSTLMSVSVSRLLPMLPIRLQQVRLRLRVQREYVRHQLLSVRSQLHQQCPNPVMSPAWTSLT</sequence>
<keyword evidence="2" id="KW-1185">Reference proteome</keyword>
<dbReference type="EMBL" id="CM024800">
    <property type="protein sequence ID" value="KAG8012417.1"/>
    <property type="molecule type" value="Genomic_DNA"/>
</dbReference>
<evidence type="ECO:0000313" key="2">
    <source>
        <dbReference type="Proteomes" id="UP000805704"/>
    </source>
</evidence>